<dbReference type="PANTHER" id="PTHR11051:SF8">
    <property type="entry name" value="PROTEIN-GLUCOSYLGALACTOSYLHYDROXYLYSINE GLUCOSIDASE"/>
    <property type="match status" value="1"/>
</dbReference>
<dbReference type="AlphaFoldDB" id="L8JV78"/>
<keyword evidence="4" id="KW-1185">Reference proteome</keyword>
<evidence type="ECO:0000259" key="2">
    <source>
        <dbReference type="Pfam" id="PF03636"/>
    </source>
</evidence>
<dbReference type="SUPFAM" id="SSF74650">
    <property type="entry name" value="Galactose mutarotase-like"/>
    <property type="match status" value="1"/>
</dbReference>
<reference evidence="3 4" key="1">
    <citation type="submission" date="2012-12" db="EMBL/GenBank/DDBJ databases">
        <title>Genome assembly of Fulvivirga imtechensis AK7.</title>
        <authorList>
            <person name="Nupur N."/>
            <person name="Khatri I."/>
            <person name="Kumar R."/>
            <person name="Subramanian S."/>
            <person name="Pinnaka A."/>
        </authorList>
    </citation>
    <scope>NUCLEOTIDE SEQUENCE [LARGE SCALE GENOMIC DNA]</scope>
    <source>
        <strain evidence="3 4">AK7</strain>
    </source>
</reference>
<dbReference type="InterPro" id="IPR012341">
    <property type="entry name" value="6hp_glycosidase-like_sf"/>
</dbReference>
<comment type="caution">
    <text evidence="3">The sequence shown here is derived from an EMBL/GenBank/DDBJ whole genome shotgun (WGS) entry which is preliminary data.</text>
</comment>
<name>L8JV78_9BACT</name>
<protein>
    <submittedName>
        <fullName evidence="3">Kojibiose phosphorylase</fullName>
    </submittedName>
</protein>
<dbReference type="Pfam" id="PF03636">
    <property type="entry name" value="Glyco_hydro_65N"/>
    <property type="match status" value="1"/>
</dbReference>
<dbReference type="GO" id="GO:0005975">
    <property type="term" value="P:carbohydrate metabolic process"/>
    <property type="evidence" value="ECO:0007669"/>
    <property type="project" value="InterPro"/>
</dbReference>
<dbReference type="Gene3D" id="1.50.10.10">
    <property type="match status" value="1"/>
</dbReference>
<feature type="domain" description="Glycoside hydrolase family 65 central catalytic" evidence="1">
    <location>
        <begin position="535"/>
        <end position="601"/>
    </location>
</feature>
<dbReference type="GO" id="GO:0004553">
    <property type="term" value="F:hydrolase activity, hydrolyzing O-glycosyl compounds"/>
    <property type="evidence" value="ECO:0007669"/>
    <property type="project" value="TreeGrafter"/>
</dbReference>
<evidence type="ECO:0000313" key="3">
    <source>
        <dbReference type="EMBL" id="ELR71499.1"/>
    </source>
</evidence>
<dbReference type="InterPro" id="IPR011013">
    <property type="entry name" value="Gal_mutarotase_sf_dom"/>
</dbReference>
<dbReference type="eggNOG" id="COG1554">
    <property type="taxonomic scope" value="Bacteria"/>
</dbReference>
<proteinExistence type="predicted"/>
<dbReference type="InterPro" id="IPR037018">
    <property type="entry name" value="GH65_N"/>
</dbReference>
<dbReference type="Proteomes" id="UP000011135">
    <property type="component" value="Unassembled WGS sequence"/>
</dbReference>
<dbReference type="InterPro" id="IPR005196">
    <property type="entry name" value="Glyco_hydro_65_N"/>
</dbReference>
<dbReference type="Gene3D" id="2.70.98.40">
    <property type="entry name" value="Glycoside hydrolase, family 65, N-terminal domain"/>
    <property type="match status" value="1"/>
</dbReference>
<gene>
    <name evidence="3" type="ORF">C900_02562</name>
</gene>
<feature type="domain" description="Glycoside hydrolase family 65 N-terminal" evidence="2">
    <location>
        <begin position="42"/>
        <end position="253"/>
    </location>
</feature>
<dbReference type="STRING" id="1237149.C900_02562"/>
<dbReference type="RefSeq" id="WP_009579977.1">
    <property type="nucleotide sequence ID" value="NZ_AMZN01000039.1"/>
</dbReference>
<evidence type="ECO:0000259" key="1">
    <source>
        <dbReference type="Pfam" id="PF03632"/>
    </source>
</evidence>
<dbReference type="GO" id="GO:0016757">
    <property type="term" value="F:glycosyltransferase activity"/>
    <property type="evidence" value="ECO:0007669"/>
    <property type="project" value="UniProtKB-ARBA"/>
</dbReference>
<dbReference type="GO" id="GO:0030246">
    <property type="term" value="F:carbohydrate binding"/>
    <property type="evidence" value="ECO:0007669"/>
    <property type="project" value="InterPro"/>
</dbReference>
<dbReference type="InterPro" id="IPR008928">
    <property type="entry name" value="6-hairpin_glycosidase_sf"/>
</dbReference>
<dbReference type="InterPro" id="IPR005195">
    <property type="entry name" value="Glyco_hydro_65_M"/>
</dbReference>
<feature type="domain" description="Glycoside hydrolase family 65 central catalytic" evidence="1">
    <location>
        <begin position="309"/>
        <end position="503"/>
    </location>
</feature>
<evidence type="ECO:0000313" key="4">
    <source>
        <dbReference type="Proteomes" id="UP000011135"/>
    </source>
</evidence>
<sequence length="669" mass="75405">MKISVIGFVIFFPIVVYAQDFNRSPWHIVADDINPNNYYGVTVANGMVGIVSSPEPMKVTDVVLNGVYDYYQRGRVSNILKTFNHVNMNLDVDGSRVSRKNITNYKQVLDMKQAALTTTFDVGDKASVEHTMMSLRHLPYTALTIIRIKAKKAVQITPMSVIEAPNHLVDVRNYYSEIDRPHVKIPLLTSVGNSPSGKHKVAASNSFIFSEKHGEEPDLIHEDWDYNMHLAKFHKKLKAGETYEFAVVSSAVSSEHYEDPHNEAERLTIFAMLEGTDRLLKRHHAAWGELWDSDIVITGDLQVQKDVRSALYHLYSFARKGTAYSLSPMGLSGLGYNGHVFWDTELWMYPPILMLQPEIAKSLLEYRFQRLEAAKQNAFAHGYSGAMYPWESSDDGSEDTPVWALTGPFQHHISGDVGWAFWKYYQVTKDKEWLKSRGYPVLKEVADFWTSRVERNGPGRYDINNVIGANEWQENIDNNAFTNGMAKVTLQYATQAAKELGLEPDADWMHVAENIPILKFPDGTTKENATYDGVDIKQADVNLLAFPLDVIADEEQIRKDLKYYEPRMAADGPAMGQSVLAALYARLGELDKSYELFLKSYRPNEVPPFGVISETAGGTNPYFATGAGGMLQAVLSGFGGLEITDEGIVQKEKRIPKQWKSLEIKGWKK</sequence>
<dbReference type="PATRIC" id="fig|1237149.3.peg.2429"/>
<dbReference type="Pfam" id="PF03632">
    <property type="entry name" value="Glyco_hydro_65m"/>
    <property type="match status" value="2"/>
</dbReference>
<dbReference type="EMBL" id="AMZN01000039">
    <property type="protein sequence ID" value="ELR71499.1"/>
    <property type="molecule type" value="Genomic_DNA"/>
</dbReference>
<dbReference type="PANTHER" id="PTHR11051">
    <property type="entry name" value="GLYCOSYL HYDROLASE-RELATED"/>
    <property type="match status" value="1"/>
</dbReference>
<accession>L8JV78</accession>
<dbReference type="SUPFAM" id="SSF48208">
    <property type="entry name" value="Six-hairpin glycosidases"/>
    <property type="match status" value="1"/>
</dbReference>
<organism evidence="3 4">
    <name type="scientific">Fulvivirga imtechensis AK7</name>
    <dbReference type="NCBI Taxonomy" id="1237149"/>
    <lineage>
        <taxon>Bacteria</taxon>
        <taxon>Pseudomonadati</taxon>
        <taxon>Bacteroidota</taxon>
        <taxon>Cytophagia</taxon>
        <taxon>Cytophagales</taxon>
        <taxon>Fulvivirgaceae</taxon>
        <taxon>Fulvivirga</taxon>
    </lineage>
</organism>
<dbReference type="OrthoDB" id="9758855at2"/>